<dbReference type="PANTHER" id="PTHR39169:SF1">
    <property type="entry name" value="MONOOXYGENASE YDHR-RELATED"/>
    <property type="match status" value="1"/>
</dbReference>
<keyword evidence="1" id="KW-0503">Monooxygenase</keyword>
<keyword evidence="1" id="KW-0560">Oxidoreductase</keyword>
<dbReference type="EMBL" id="BMIL01000008">
    <property type="protein sequence ID" value="GGC71025.1"/>
    <property type="molecule type" value="Genomic_DNA"/>
</dbReference>
<comment type="caution">
    <text evidence="1">The sequence shown here is derived from an EMBL/GenBank/DDBJ whole genome shotgun (WGS) entry which is preliminary data.</text>
</comment>
<evidence type="ECO:0000313" key="1">
    <source>
        <dbReference type="EMBL" id="GGC71025.1"/>
    </source>
</evidence>
<organism evidence="1 2">
    <name type="scientific">Pedobacter quisquiliarum</name>
    <dbReference type="NCBI Taxonomy" id="1834438"/>
    <lineage>
        <taxon>Bacteria</taxon>
        <taxon>Pseudomonadati</taxon>
        <taxon>Bacteroidota</taxon>
        <taxon>Sphingobacteriia</taxon>
        <taxon>Sphingobacteriales</taxon>
        <taxon>Sphingobacteriaceae</taxon>
        <taxon>Pedobacter</taxon>
    </lineage>
</organism>
<reference evidence="1" key="2">
    <citation type="submission" date="2020-09" db="EMBL/GenBank/DDBJ databases">
        <authorList>
            <person name="Sun Q."/>
            <person name="Zhou Y."/>
        </authorList>
    </citation>
    <scope>NUCLEOTIDE SEQUENCE</scope>
    <source>
        <strain evidence="1">CGMCC 1.15343</strain>
    </source>
</reference>
<reference evidence="1" key="1">
    <citation type="journal article" date="2014" name="Int. J. Syst. Evol. Microbiol.">
        <title>Complete genome sequence of Corynebacterium casei LMG S-19264T (=DSM 44701T), isolated from a smear-ripened cheese.</title>
        <authorList>
            <consortium name="US DOE Joint Genome Institute (JGI-PGF)"/>
            <person name="Walter F."/>
            <person name="Albersmeier A."/>
            <person name="Kalinowski J."/>
            <person name="Ruckert C."/>
        </authorList>
    </citation>
    <scope>NUCLEOTIDE SEQUENCE</scope>
    <source>
        <strain evidence="1">CGMCC 1.15343</strain>
    </source>
</reference>
<dbReference type="Proteomes" id="UP000651668">
    <property type="component" value="Unassembled WGS sequence"/>
</dbReference>
<dbReference type="SUPFAM" id="SSF54909">
    <property type="entry name" value="Dimeric alpha+beta barrel"/>
    <property type="match status" value="1"/>
</dbReference>
<protein>
    <submittedName>
        <fullName evidence="1">Monooxygenase</fullName>
    </submittedName>
</protein>
<evidence type="ECO:0000313" key="2">
    <source>
        <dbReference type="Proteomes" id="UP000651668"/>
    </source>
</evidence>
<dbReference type="Gene3D" id="3.30.70.100">
    <property type="match status" value="1"/>
</dbReference>
<dbReference type="GO" id="GO:0004497">
    <property type="term" value="F:monooxygenase activity"/>
    <property type="evidence" value="ECO:0007669"/>
    <property type="project" value="UniProtKB-KW"/>
</dbReference>
<name>A0A916UFZ7_9SPHI</name>
<dbReference type="Pfam" id="PF08803">
    <property type="entry name" value="ydhR"/>
    <property type="match status" value="1"/>
</dbReference>
<dbReference type="InterPro" id="IPR011008">
    <property type="entry name" value="Dimeric_a/b-barrel"/>
</dbReference>
<dbReference type="AlphaFoldDB" id="A0A916UFZ7"/>
<dbReference type="PANTHER" id="PTHR39169">
    <property type="match status" value="1"/>
</dbReference>
<gene>
    <name evidence="1" type="ORF">GCM10011387_25640</name>
</gene>
<keyword evidence="2" id="KW-1185">Reference proteome</keyword>
<dbReference type="InterPro" id="IPR014910">
    <property type="entry name" value="YdhR"/>
</dbReference>
<accession>A0A916UFZ7</accession>
<sequence length="99" mass="11098">MILLQIHFDFDKNMSGNRLAENGKPLAESLNLEEGFISKIWIENQETGVAGGIHLFDNAENARSFAEKQRERLSSIGAANINIQYFEVNQSLSMINKGI</sequence>
<proteinExistence type="predicted"/>